<feature type="transmembrane region" description="Helical" evidence="7">
    <location>
        <begin position="142"/>
        <end position="162"/>
    </location>
</feature>
<dbReference type="GeneID" id="14308689"/>
<dbReference type="Gene3D" id="1.20.1530.20">
    <property type="match status" value="1"/>
</dbReference>
<proteinExistence type="inferred from homology"/>
<dbReference type="OrthoDB" id="43518at2157"/>
<feature type="transmembrane region" description="Helical" evidence="7">
    <location>
        <begin position="168"/>
        <end position="186"/>
    </location>
</feature>
<dbReference type="AlphaFoldDB" id="L0HIM6"/>
<keyword evidence="5 7" id="KW-1133">Transmembrane helix</keyword>
<keyword evidence="10" id="KW-1185">Reference proteome</keyword>
<feature type="transmembrane region" description="Helical" evidence="7">
    <location>
        <begin position="279"/>
        <end position="303"/>
    </location>
</feature>
<dbReference type="PANTHER" id="PTHR42751">
    <property type="entry name" value="SODIUM/HYDROGEN EXCHANGER FAMILY/TRKA DOMAIN PROTEIN"/>
    <property type="match status" value="1"/>
</dbReference>
<evidence type="ECO:0000256" key="3">
    <source>
        <dbReference type="ARBA" id="ARBA00022448"/>
    </source>
</evidence>
<feature type="transmembrane region" description="Helical" evidence="7">
    <location>
        <begin position="206"/>
        <end position="235"/>
    </location>
</feature>
<comment type="subcellular location">
    <subcellularLocation>
        <location evidence="1">Membrane</location>
        <topology evidence="1">Multi-pass membrane protein</topology>
    </subcellularLocation>
</comment>
<dbReference type="eggNOG" id="arCOG01955">
    <property type="taxonomic scope" value="Archaea"/>
</dbReference>
<evidence type="ECO:0000256" key="4">
    <source>
        <dbReference type="ARBA" id="ARBA00022692"/>
    </source>
</evidence>
<dbReference type="RefSeq" id="WP_015286847.1">
    <property type="nucleotide sequence ID" value="NC_019943.1"/>
</dbReference>
<protein>
    <submittedName>
        <fullName evidence="9">Kef-type K+ transport system, membrane component</fullName>
    </submittedName>
</protein>
<dbReference type="GO" id="GO:0015297">
    <property type="term" value="F:antiporter activity"/>
    <property type="evidence" value="ECO:0007669"/>
    <property type="project" value="InterPro"/>
</dbReference>
<organism evidence="9 10">
    <name type="scientific">Methanoregula formicica (strain DSM 22288 / NBRC 105244 / SMSP)</name>
    <dbReference type="NCBI Taxonomy" id="593750"/>
    <lineage>
        <taxon>Archaea</taxon>
        <taxon>Methanobacteriati</taxon>
        <taxon>Methanobacteriota</taxon>
        <taxon>Stenosarchaea group</taxon>
        <taxon>Methanomicrobia</taxon>
        <taxon>Methanomicrobiales</taxon>
        <taxon>Methanoregulaceae</taxon>
        <taxon>Methanoregula</taxon>
    </lineage>
</organism>
<dbReference type="HOGENOM" id="CLU_005126_4_2_2"/>
<dbReference type="InParanoid" id="L0HIM6"/>
<feature type="transmembrane region" description="Helical" evidence="7">
    <location>
        <begin position="110"/>
        <end position="130"/>
    </location>
</feature>
<dbReference type="InterPro" id="IPR038770">
    <property type="entry name" value="Na+/solute_symporter_sf"/>
</dbReference>
<dbReference type="KEGG" id="mfo:Metfor_2905"/>
<evidence type="ECO:0000259" key="8">
    <source>
        <dbReference type="Pfam" id="PF00999"/>
    </source>
</evidence>
<feature type="transmembrane region" description="Helical" evidence="7">
    <location>
        <begin position="81"/>
        <end position="104"/>
    </location>
</feature>
<evidence type="ECO:0000256" key="1">
    <source>
        <dbReference type="ARBA" id="ARBA00004141"/>
    </source>
</evidence>
<keyword evidence="4 7" id="KW-0812">Transmembrane</keyword>
<evidence type="ECO:0000256" key="6">
    <source>
        <dbReference type="ARBA" id="ARBA00023136"/>
    </source>
</evidence>
<dbReference type="PANTHER" id="PTHR42751:SF6">
    <property type="entry name" value="CONSERVED INTEGRAL MEMBRANE TRANSPORT PROTEIN-RELATED"/>
    <property type="match status" value="1"/>
</dbReference>
<dbReference type="STRING" id="593750.Metfor_2905"/>
<dbReference type="Proteomes" id="UP000010824">
    <property type="component" value="Chromosome"/>
</dbReference>
<feature type="transmembrane region" description="Helical" evidence="7">
    <location>
        <begin position="255"/>
        <end position="272"/>
    </location>
</feature>
<feature type="transmembrane region" description="Helical" evidence="7">
    <location>
        <begin position="323"/>
        <end position="351"/>
    </location>
</feature>
<dbReference type="EMBL" id="CP003167">
    <property type="protein sequence ID" value="AGB03885.1"/>
    <property type="molecule type" value="Genomic_DNA"/>
</dbReference>
<name>L0HIM6_METFS</name>
<sequence length="380" mass="41397" precursor="true">MEGFIIALFVCLVLALISKYLSVPAIPFYILAGIVLGKAGLGIVQSDEISQFFSEIGLLFLLFFMGLGLKLDRMIADPSKLLTAGIIGLIVDMGIGFTAAYLLGFTLLESFIIGTAFYITSTAIVITTLIENRKLMMKEAELIIWLEVFEDIVLIAIIALLSSGNKDLLYFFLKIVLALGVMYAIAHYGKEFLVSILDRDDETPILFTFAAVLTTAALAIVFGVPDSMMVIALGAALATTDPEAFEQHARPFKDVFLVMFFVFFGVTINFTAGTDLFSILILCLLAVVSKFISGMLIGITIYGSAMSGLEIWANTISRGEFSIALAVLYGSAVVGTVIAALVIFTTIVGAFTAKYSTWMRRGLTHHNRRKALMHRPHSSR</sequence>
<reference evidence="9 10" key="2">
    <citation type="journal article" date="2014" name="Genome Announc.">
        <title>Complete Genome Sequence of Methanoregula formicica SMSPT, a Mesophilic Hydrogenotrophic Methanogen Isolated from a Methanogenic Upflow Anaerobic Sludge Blanket Reactor.</title>
        <authorList>
            <person name="Yamamoto K."/>
            <person name="Tamaki H."/>
            <person name="Cadillo-Quiroz H."/>
            <person name="Imachi H."/>
            <person name="Kyrpides N."/>
            <person name="Woyke T."/>
            <person name="Goodwin L."/>
            <person name="Zinder S.H."/>
            <person name="Kamagata Y."/>
            <person name="Liu W.T."/>
        </authorList>
    </citation>
    <scope>NUCLEOTIDE SEQUENCE [LARGE SCALE GENOMIC DNA]</scope>
    <source>
        <strain evidence="10">DSM 22288 / NBRC 105244 / SMSP</strain>
    </source>
</reference>
<comment type="similarity">
    <text evidence="2">Belongs to the monovalent cation:proton antiporter 2 (CPA2) transporter (TC 2.A.37) family.</text>
</comment>
<dbReference type="InterPro" id="IPR006153">
    <property type="entry name" value="Cation/H_exchanger_TM"/>
</dbReference>
<gene>
    <name evidence="9" type="ordered locus">Metfor_2905</name>
</gene>
<dbReference type="Pfam" id="PF00999">
    <property type="entry name" value="Na_H_Exchanger"/>
    <property type="match status" value="1"/>
</dbReference>
<evidence type="ECO:0000313" key="9">
    <source>
        <dbReference type="EMBL" id="AGB03885.1"/>
    </source>
</evidence>
<keyword evidence="3" id="KW-0813">Transport</keyword>
<evidence type="ECO:0000256" key="2">
    <source>
        <dbReference type="ARBA" id="ARBA00005551"/>
    </source>
</evidence>
<feature type="domain" description="Cation/H+ exchanger transmembrane" evidence="8">
    <location>
        <begin position="9"/>
        <end position="350"/>
    </location>
</feature>
<evidence type="ECO:0000313" key="10">
    <source>
        <dbReference type="Proteomes" id="UP000010824"/>
    </source>
</evidence>
<accession>L0HIM6</accession>
<evidence type="ECO:0000256" key="5">
    <source>
        <dbReference type="ARBA" id="ARBA00022989"/>
    </source>
</evidence>
<feature type="transmembrane region" description="Helical" evidence="7">
    <location>
        <begin position="49"/>
        <end position="69"/>
    </location>
</feature>
<dbReference type="GO" id="GO:0016020">
    <property type="term" value="C:membrane"/>
    <property type="evidence" value="ECO:0007669"/>
    <property type="project" value="UniProtKB-SubCell"/>
</dbReference>
<dbReference type="GO" id="GO:1902600">
    <property type="term" value="P:proton transmembrane transport"/>
    <property type="evidence" value="ECO:0007669"/>
    <property type="project" value="InterPro"/>
</dbReference>
<evidence type="ECO:0000256" key="7">
    <source>
        <dbReference type="SAM" id="Phobius"/>
    </source>
</evidence>
<reference evidence="10" key="1">
    <citation type="submission" date="2011-12" db="EMBL/GenBank/DDBJ databases">
        <title>Complete sequence of Methanoregula formicicum SMSP.</title>
        <authorList>
            <person name="Lucas S."/>
            <person name="Han J."/>
            <person name="Lapidus A."/>
            <person name="Cheng J.-F."/>
            <person name="Goodwin L."/>
            <person name="Pitluck S."/>
            <person name="Peters L."/>
            <person name="Ovchinnikova G."/>
            <person name="Teshima H."/>
            <person name="Detter J.C."/>
            <person name="Han C."/>
            <person name="Tapia R."/>
            <person name="Land M."/>
            <person name="Hauser L."/>
            <person name="Kyrpides N."/>
            <person name="Ivanova N."/>
            <person name="Pagani I."/>
            <person name="Imachi H."/>
            <person name="Tamaki H."/>
            <person name="Sekiguchi Y."/>
            <person name="Kamagata Y."/>
            <person name="Cadillo-Quiroz H."/>
            <person name="Zinder S."/>
            <person name="Liu W.-T."/>
            <person name="Woyke T."/>
        </authorList>
    </citation>
    <scope>NUCLEOTIDE SEQUENCE [LARGE SCALE GENOMIC DNA]</scope>
    <source>
        <strain evidence="10">DSM 22288 / NBRC 105244 / SMSP</strain>
    </source>
</reference>
<keyword evidence="6 7" id="KW-0472">Membrane</keyword>